<dbReference type="Pfam" id="PF20137">
    <property type="entry name" value="BubE"/>
    <property type="match status" value="1"/>
</dbReference>
<protein>
    <submittedName>
        <fullName evidence="1">Uncharacterized protein</fullName>
    </submittedName>
</protein>
<name>A0AAT9FKI7_9BACT</name>
<organism evidence="1">
    <name type="scientific">Oceaniferula spumae</name>
    <dbReference type="NCBI Taxonomy" id="2979115"/>
    <lineage>
        <taxon>Bacteria</taxon>
        <taxon>Pseudomonadati</taxon>
        <taxon>Verrucomicrobiota</taxon>
        <taxon>Verrucomicrobiia</taxon>
        <taxon>Verrucomicrobiales</taxon>
        <taxon>Verrucomicrobiaceae</taxon>
        <taxon>Oceaniferula</taxon>
    </lineage>
</organism>
<accession>A0AAT9FKI7</accession>
<gene>
    <name evidence="1" type="ORF">NT6N_15020</name>
</gene>
<sequence length="112" mass="13304">MRLISKASAWFIRFFTKGEPPYKVVYVEEPPTELNKNYLYLIGENEHLWHIVLLCPCGCNSHIYLNLQPENHPVWTYRIQKQRISIKPSVWRTSGCRSHFWITSGTVKWVLL</sequence>
<reference evidence="1" key="1">
    <citation type="submission" date="2024-07" db="EMBL/GenBank/DDBJ databases">
        <title>Complete genome sequence of Verrucomicrobiaceae bacterium NT6N.</title>
        <authorList>
            <person name="Huang C."/>
            <person name="Takami H."/>
            <person name="Hamasaki K."/>
        </authorList>
    </citation>
    <scope>NUCLEOTIDE SEQUENCE</scope>
    <source>
        <strain evidence="1">NT6N</strain>
    </source>
</reference>
<dbReference type="KEGG" id="osu:NT6N_15020"/>
<dbReference type="InterPro" id="IPR045384">
    <property type="entry name" value="DUF6527"/>
</dbReference>
<proteinExistence type="predicted"/>
<dbReference type="EMBL" id="AP026866">
    <property type="protein sequence ID" value="BDS06462.1"/>
    <property type="molecule type" value="Genomic_DNA"/>
</dbReference>
<evidence type="ECO:0000313" key="1">
    <source>
        <dbReference type="EMBL" id="BDS06462.1"/>
    </source>
</evidence>
<dbReference type="AlphaFoldDB" id="A0AAT9FKI7"/>